<evidence type="ECO:0000256" key="8">
    <source>
        <dbReference type="ARBA" id="ARBA00022967"/>
    </source>
</evidence>
<dbReference type="InterPro" id="IPR017871">
    <property type="entry name" value="ABC_transporter-like_CS"/>
</dbReference>
<keyword evidence="4" id="KW-0762">Sugar transport</keyword>
<evidence type="ECO:0000256" key="7">
    <source>
        <dbReference type="ARBA" id="ARBA00022840"/>
    </source>
</evidence>
<dbReference type="Pfam" id="PF00005">
    <property type="entry name" value="ABC_tran"/>
    <property type="match status" value="2"/>
</dbReference>
<dbReference type="SUPFAM" id="SSF52540">
    <property type="entry name" value="P-loop containing nucleoside triphosphate hydrolases"/>
    <property type="match status" value="2"/>
</dbReference>
<feature type="domain" description="ABC transporter" evidence="10">
    <location>
        <begin position="16"/>
        <end position="251"/>
    </location>
</feature>
<dbReference type="PANTHER" id="PTHR43790:SF9">
    <property type="entry name" value="GALACTOFURANOSE TRANSPORTER ATP-BINDING PROTEIN YTFR"/>
    <property type="match status" value="1"/>
</dbReference>
<evidence type="ECO:0000313" key="12">
    <source>
        <dbReference type="Proteomes" id="UP000075787"/>
    </source>
</evidence>
<dbReference type="Proteomes" id="UP000075787">
    <property type="component" value="Unassembled WGS sequence"/>
</dbReference>
<comment type="caution">
    <text evidence="11">The sequence shown here is derived from an EMBL/GenBank/DDBJ whole genome shotgun (WGS) entry which is preliminary data.</text>
</comment>
<keyword evidence="2" id="KW-0813">Transport</keyword>
<evidence type="ECO:0000259" key="10">
    <source>
        <dbReference type="PROSITE" id="PS50893"/>
    </source>
</evidence>
<evidence type="ECO:0000256" key="5">
    <source>
        <dbReference type="ARBA" id="ARBA00022737"/>
    </source>
</evidence>
<reference evidence="11 12" key="1">
    <citation type="submission" date="2015-12" db="EMBL/GenBank/DDBJ databases">
        <title>Genome sequence of Tistrella mobilis MCCC 1A02139.</title>
        <authorList>
            <person name="Lu L."/>
            <person name="Lai Q."/>
            <person name="Shao Z."/>
            <person name="Qian P."/>
        </authorList>
    </citation>
    <scope>NUCLEOTIDE SEQUENCE [LARGE SCALE GENOMIC DNA]</scope>
    <source>
        <strain evidence="11 12">MCCC 1A02139</strain>
    </source>
</reference>
<feature type="domain" description="ABC transporter" evidence="10">
    <location>
        <begin position="267"/>
        <end position="509"/>
    </location>
</feature>
<evidence type="ECO:0000313" key="11">
    <source>
        <dbReference type="EMBL" id="KYO51810.1"/>
    </source>
</evidence>
<sequence length="521" mass="55304">MTHPEPVAGAQGETVLKLSGITKSFGPVRVLTGVDFDLKAGEVHALAGENGAGKSTLMNIIDGIHRPDGGRVELFGEAVHLSGPAEAQARGIGFVHQEIALCPDISIAENIFMAAPHARGRWFLNRRELRRKAEAVLGLLHPMPVDTLVGQIGISAQQLVEIAKALTLDCRILILDEPTAALTEAETRRLFDVIRTLKARGIAIIYISHRMAEIFEICDRITVLRDGRKVVTKAIADTTPEEVAERMVGRELGDLYPEKPGVPAGAPVLLQVEGLADADDHIARIDFDLKAGEILGLAGLMGAGRSEIAQTVCGLRHRAAGRVVVEGHEARIPDYRGATKQGLAYLSEDRKGAGVFLDMSIAANVSAQDPGRVAGRLGMIDGRAEAAQATEFGRRMSLRMAGPGQKVSELSGGNQQKVAIAKLLLTGPRIVFLDEPTRGVDVGAKSEIYQILRGLAAEGRGVVVISSELPELIGLADRILVIREGRIAGEVAGPEMTEEHIIRLASGVGAPGAAGEGSLRP</sequence>
<dbReference type="FunFam" id="3.40.50.300:FF:000127">
    <property type="entry name" value="Ribose import ATP-binding protein RbsA"/>
    <property type="match status" value="1"/>
</dbReference>
<proteinExistence type="predicted"/>
<evidence type="ECO:0000256" key="2">
    <source>
        <dbReference type="ARBA" id="ARBA00022448"/>
    </source>
</evidence>
<dbReference type="SMART" id="SM00382">
    <property type="entry name" value="AAA"/>
    <property type="match status" value="2"/>
</dbReference>
<keyword evidence="8" id="KW-1278">Translocase</keyword>
<comment type="subcellular location">
    <subcellularLocation>
        <location evidence="1">Cell membrane</location>
        <topology evidence="1">Peripheral membrane protein</topology>
    </subcellularLocation>
</comment>
<keyword evidence="5" id="KW-0677">Repeat</keyword>
<dbReference type="PANTHER" id="PTHR43790">
    <property type="entry name" value="CARBOHYDRATE TRANSPORT ATP-BINDING PROTEIN MG119-RELATED"/>
    <property type="match status" value="1"/>
</dbReference>
<keyword evidence="3" id="KW-1003">Cell membrane</keyword>
<dbReference type="InterPro" id="IPR050107">
    <property type="entry name" value="ABC_carbohydrate_import_ATPase"/>
</dbReference>
<dbReference type="RefSeq" id="WP_062765489.1">
    <property type="nucleotide sequence ID" value="NZ_CP121045.1"/>
</dbReference>
<dbReference type="InterPro" id="IPR003439">
    <property type="entry name" value="ABC_transporter-like_ATP-bd"/>
</dbReference>
<dbReference type="InterPro" id="IPR003593">
    <property type="entry name" value="AAA+_ATPase"/>
</dbReference>
<dbReference type="Gene3D" id="3.40.50.300">
    <property type="entry name" value="P-loop containing nucleotide triphosphate hydrolases"/>
    <property type="match status" value="2"/>
</dbReference>
<evidence type="ECO:0000256" key="9">
    <source>
        <dbReference type="ARBA" id="ARBA00023136"/>
    </source>
</evidence>
<dbReference type="PROSITE" id="PS00211">
    <property type="entry name" value="ABC_TRANSPORTER_1"/>
    <property type="match status" value="1"/>
</dbReference>
<dbReference type="GO" id="GO:0005886">
    <property type="term" value="C:plasma membrane"/>
    <property type="evidence" value="ECO:0007669"/>
    <property type="project" value="UniProtKB-SubCell"/>
</dbReference>
<accession>A0A162KPN9</accession>
<gene>
    <name evidence="11" type="ORF">AUP44_07705</name>
</gene>
<dbReference type="GO" id="GO:0005524">
    <property type="term" value="F:ATP binding"/>
    <property type="evidence" value="ECO:0007669"/>
    <property type="project" value="UniProtKB-KW"/>
</dbReference>
<dbReference type="CDD" id="cd03215">
    <property type="entry name" value="ABC_Carb_Monos_II"/>
    <property type="match status" value="1"/>
</dbReference>
<evidence type="ECO:0000256" key="3">
    <source>
        <dbReference type="ARBA" id="ARBA00022475"/>
    </source>
</evidence>
<evidence type="ECO:0000256" key="1">
    <source>
        <dbReference type="ARBA" id="ARBA00004202"/>
    </source>
</evidence>
<dbReference type="GO" id="GO:0016887">
    <property type="term" value="F:ATP hydrolysis activity"/>
    <property type="evidence" value="ECO:0007669"/>
    <property type="project" value="InterPro"/>
</dbReference>
<dbReference type="GeneID" id="97242275"/>
<name>A0A162KPN9_9PROT</name>
<protein>
    <submittedName>
        <fullName evidence="11">D-ribose transporter ATP-binding protein</fullName>
    </submittedName>
</protein>
<organism evidence="11 12">
    <name type="scientific">Tistrella mobilis</name>
    <dbReference type="NCBI Taxonomy" id="171437"/>
    <lineage>
        <taxon>Bacteria</taxon>
        <taxon>Pseudomonadati</taxon>
        <taxon>Pseudomonadota</taxon>
        <taxon>Alphaproteobacteria</taxon>
        <taxon>Geminicoccales</taxon>
        <taxon>Geminicoccaceae</taxon>
        <taxon>Tistrella</taxon>
    </lineage>
</organism>
<keyword evidence="6" id="KW-0547">Nucleotide-binding</keyword>
<dbReference type="AlphaFoldDB" id="A0A162KPN9"/>
<evidence type="ECO:0000256" key="6">
    <source>
        <dbReference type="ARBA" id="ARBA00022741"/>
    </source>
</evidence>
<keyword evidence="9" id="KW-0472">Membrane</keyword>
<dbReference type="PROSITE" id="PS50893">
    <property type="entry name" value="ABC_TRANSPORTER_2"/>
    <property type="match status" value="2"/>
</dbReference>
<dbReference type="InterPro" id="IPR027417">
    <property type="entry name" value="P-loop_NTPase"/>
</dbReference>
<dbReference type="CDD" id="cd03216">
    <property type="entry name" value="ABC_Carb_Monos_I"/>
    <property type="match status" value="1"/>
</dbReference>
<keyword evidence="7 11" id="KW-0067">ATP-binding</keyword>
<evidence type="ECO:0000256" key="4">
    <source>
        <dbReference type="ARBA" id="ARBA00022597"/>
    </source>
</evidence>
<dbReference type="OrthoDB" id="7283113at2"/>
<dbReference type="EMBL" id="LPZR01000165">
    <property type="protein sequence ID" value="KYO51810.1"/>
    <property type="molecule type" value="Genomic_DNA"/>
</dbReference>